<dbReference type="EMBL" id="AVGG01000032">
    <property type="protein sequence ID" value="ESU25274.1"/>
    <property type="molecule type" value="Genomic_DNA"/>
</dbReference>
<dbReference type="Proteomes" id="UP000018004">
    <property type="component" value="Unassembled WGS sequence"/>
</dbReference>
<name>V6SFP9_9FLAO</name>
<organism evidence="1 2">
    <name type="scientific">Flavobacterium limnosediminis JC2902</name>
    <dbReference type="NCBI Taxonomy" id="1341181"/>
    <lineage>
        <taxon>Bacteria</taxon>
        <taxon>Pseudomonadati</taxon>
        <taxon>Bacteroidota</taxon>
        <taxon>Flavobacteriia</taxon>
        <taxon>Flavobacteriales</taxon>
        <taxon>Flavobacteriaceae</taxon>
        <taxon>Flavobacterium</taxon>
    </lineage>
</organism>
<evidence type="ECO:0000313" key="1">
    <source>
        <dbReference type="EMBL" id="ESU25274.1"/>
    </source>
</evidence>
<evidence type="ECO:0000313" key="2">
    <source>
        <dbReference type="Proteomes" id="UP000018004"/>
    </source>
</evidence>
<dbReference type="AlphaFoldDB" id="V6SFP9"/>
<reference evidence="1 2" key="1">
    <citation type="submission" date="2013-08" db="EMBL/GenBank/DDBJ databases">
        <title>Flavobacterium limnosediminis JC2902 genome sequencing.</title>
        <authorList>
            <person name="Lee K."/>
            <person name="Yi H."/>
            <person name="Park S."/>
            <person name="Chun J."/>
        </authorList>
    </citation>
    <scope>NUCLEOTIDE SEQUENCE [LARGE SCALE GENOMIC DNA]</scope>
    <source>
        <strain evidence="1 2">JC2902</strain>
    </source>
</reference>
<accession>V6SFP9</accession>
<dbReference type="PATRIC" id="fig|1341181.4.peg.3101"/>
<gene>
    <name evidence="1" type="ORF">FLJC2902T_31560</name>
</gene>
<keyword evidence="2" id="KW-1185">Reference proteome</keyword>
<dbReference type="eggNOG" id="ENOG5030Z3T">
    <property type="taxonomic scope" value="Bacteria"/>
</dbReference>
<proteinExistence type="predicted"/>
<protein>
    <submittedName>
        <fullName evidence="1">Uncharacterized protein</fullName>
    </submittedName>
</protein>
<sequence>MERFRNKIPNFIKPRDVISHFEKTKPLMKTINILALSILIASCSKLPENSMITAKYIVFNHDISSKTIGNFDNVKELTNSDEITHPFVVDKKFHDLEYAFILNSNGTLEKITEYKYGQNELYQKYQIELDTIDRENIGVGFIIKLDEKLNQIIDCQDTLKILDVYPEEKLIRVDKPENKGRVVFYQYK</sequence>
<comment type="caution">
    <text evidence="1">The sequence shown here is derived from an EMBL/GenBank/DDBJ whole genome shotgun (WGS) entry which is preliminary data.</text>
</comment>